<dbReference type="GeneID" id="590813"/>
<dbReference type="PANTHER" id="PTHR12688:SF0">
    <property type="entry name" value="DYNEIN LIGHT INTERMEDIATE CHAIN"/>
    <property type="match status" value="1"/>
</dbReference>
<evidence type="ECO:0000256" key="11">
    <source>
        <dbReference type="RuleBase" id="RU366047"/>
    </source>
</evidence>
<keyword evidence="3 11" id="KW-0813">Transport</keyword>
<feature type="compositionally biased region" description="Basic and acidic residues" evidence="12">
    <location>
        <begin position="14"/>
        <end position="23"/>
    </location>
</feature>
<evidence type="ECO:0000256" key="10">
    <source>
        <dbReference type="ARBA" id="ARBA00023212"/>
    </source>
</evidence>
<dbReference type="Gene3D" id="3.40.50.300">
    <property type="entry name" value="P-loop containing nucleotide triphosphate hydrolases"/>
    <property type="match status" value="1"/>
</dbReference>
<dbReference type="InterPro" id="IPR022780">
    <property type="entry name" value="Dynein_light_int_chain"/>
</dbReference>
<dbReference type="OMA" id="MAECEAN"/>
<sequence length="493" mass="54842">MRLHSSNMAPIGEKSAKASSAEKENDDDEPQNLWTSILSEVSSHSSSKLPSCKSILVLGEDETGKTTLLSRLQGVEDPKKGYGLEYLYLDVRDEDRDDTTRCGVWILAGENEHEDLLRYALTADNLEHMLVIIAVDMCRPWNIMDSLQKWTQVIRRHVDSLRIPPEKLRELEQRLVQQFQAYTEPETGQDSSVTRRTSGVTKPTGAEDEEAVVLPLGETTLTHNLGVPIVVVVTKSDYVNTLEKEQDYSDEHLDFLQQNVRKFCLNYGAALFYVSVKENKNCDLLNRYLLHRLYDFPFNSAALVVEKDALFVPSGWDNLQKVSILYENMANIDPEKPYDEVIIKPVVRRLLQDNKEIIAEDEQVFLMKQQATIRNAAQGKPGQEASPRAADPRAMRTPEKRNPTNAPAASPITTQGKPKQIDPGKPGSANEGVLANFFNSLLSKKSVNSPAPGSPRTGNGGEKAVRNDAAAELDRMTRGRKPVAGTAPSSDVS</sequence>
<keyword evidence="14" id="KW-1185">Reference proteome</keyword>
<keyword evidence="9 11" id="KW-0505">Motor protein</keyword>
<protein>
    <recommendedName>
        <fullName evidence="11">Dynein light intermediate chain</fullName>
    </recommendedName>
</protein>
<dbReference type="FunCoup" id="A0A7M7RH67">
    <property type="interactions" value="2245"/>
</dbReference>
<dbReference type="Pfam" id="PF05783">
    <property type="entry name" value="DLIC"/>
    <property type="match status" value="1"/>
</dbReference>
<name>A0A7M7RH67_STRPU</name>
<evidence type="ECO:0000313" key="14">
    <source>
        <dbReference type="Proteomes" id="UP000007110"/>
    </source>
</evidence>
<reference evidence="13" key="2">
    <citation type="submission" date="2021-01" db="UniProtKB">
        <authorList>
            <consortium name="EnsemblMetazoa"/>
        </authorList>
    </citation>
    <scope>IDENTIFICATION</scope>
</reference>
<dbReference type="InParanoid" id="A0A7M7RH67"/>
<dbReference type="Proteomes" id="UP000007110">
    <property type="component" value="Unassembled WGS sequence"/>
</dbReference>
<evidence type="ECO:0000313" key="13">
    <source>
        <dbReference type="EnsemblMetazoa" id="XP_795494"/>
    </source>
</evidence>
<accession>A0A7M7RH67</accession>
<organism evidence="13 14">
    <name type="scientific">Strongylocentrotus purpuratus</name>
    <name type="common">Purple sea urchin</name>
    <dbReference type="NCBI Taxonomy" id="7668"/>
    <lineage>
        <taxon>Eukaryota</taxon>
        <taxon>Metazoa</taxon>
        <taxon>Echinodermata</taxon>
        <taxon>Eleutherozoa</taxon>
        <taxon>Echinozoa</taxon>
        <taxon>Echinoidea</taxon>
        <taxon>Euechinoidea</taxon>
        <taxon>Echinacea</taxon>
        <taxon>Camarodonta</taxon>
        <taxon>Echinidea</taxon>
        <taxon>Strongylocentrotidae</taxon>
        <taxon>Strongylocentrotus</taxon>
    </lineage>
</organism>
<feature type="region of interest" description="Disordered" evidence="12">
    <location>
        <begin position="375"/>
        <end position="432"/>
    </location>
</feature>
<dbReference type="SUPFAM" id="SSF52540">
    <property type="entry name" value="P-loop containing nucleoside triphosphate hydrolases"/>
    <property type="match status" value="1"/>
</dbReference>
<evidence type="ECO:0000256" key="12">
    <source>
        <dbReference type="SAM" id="MobiDB-lite"/>
    </source>
</evidence>
<dbReference type="EnsemblMetazoa" id="XM_790401">
    <property type="protein sequence ID" value="XP_795494"/>
    <property type="gene ID" value="LOC590813"/>
</dbReference>
<dbReference type="GO" id="GO:0005874">
    <property type="term" value="C:microtubule"/>
    <property type="evidence" value="ECO:0007669"/>
    <property type="project" value="UniProtKB-KW"/>
</dbReference>
<evidence type="ECO:0000256" key="8">
    <source>
        <dbReference type="ARBA" id="ARBA00023017"/>
    </source>
</evidence>
<dbReference type="PANTHER" id="PTHR12688">
    <property type="entry name" value="DYNEIN LIGHT INTERMEDIATE CHAIN"/>
    <property type="match status" value="1"/>
</dbReference>
<dbReference type="InterPro" id="IPR027417">
    <property type="entry name" value="P-loop_NTPase"/>
</dbReference>
<reference evidence="14" key="1">
    <citation type="submission" date="2015-02" db="EMBL/GenBank/DDBJ databases">
        <title>Genome sequencing for Strongylocentrotus purpuratus.</title>
        <authorList>
            <person name="Murali S."/>
            <person name="Liu Y."/>
            <person name="Vee V."/>
            <person name="English A."/>
            <person name="Wang M."/>
            <person name="Skinner E."/>
            <person name="Han Y."/>
            <person name="Muzny D.M."/>
            <person name="Worley K.C."/>
            <person name="Gibbs R.A."/>
        </authorList>
    </citation>
    <scope>NUCLEOTIDE SEQUENCE</scope>
</reference>
<evidence type="ECO:0000256" key="6">
    <source>
        <dbReference type="ARBA" id="ARBA00022741"/>
    </source>
</evidence>
<dbReference type="OrthoDB" id="27603at2759"/>
<evidence type="ECO:0000256" key="2">
    <source>
        <dbReference type="ARBA" id="ARBA00006831"/>
    </source>
</evidence>
<evidence type="ECO:0000256" key="1">
    <source>
        <dbReference type="ARBA" id="ARBA00004245"/>
    </source>
</evidence>
<feature type="region of interest" description="Disordered" evidence="12">
    <location>
        <begin position="1"/>
        <end position="47"/>
    </location>
</feature>
<dbReference type="GO" id="GO:0045504">
    <property type="term" value="F:dynein heavy chain binding"/>
    <property type="evidence" value="ECO:0000318"/>
    <property type="project" value="GO_Central"/>
</dbReference>
<feature type="compositionally biased region" description="Polar residues" evidence="12">
    <location>
        <begin position="403"/>
        <end position="417"/>
    </location>
</feature>
<comment type="similarity">
    <text evidence="2 11">Belongs to the dynein light intermediate chain family.</text>
</comment>
<evidence type="ECO:0000256" key="3">
    <source>
        <dbReference type="ARBA" id="ARBA00022448"/>
    </source>
</evidence>
<comment type="function">
    <text evidence="11">Acts as one of several non-catalytic accessory components of the cytoplasmic dynein 1 complex that are thought to be involved in linking dynein to cargos and to adapter proteins that regulate dynein function. Cytoplasmic dynein 1 acts as a motor for the intracellular retrograde motility of vesicles and organelles along microtubules. May play a role in binding dynein to membranous organelles or chromosomes.</text>
</comment>
<dbReference type="RefSeq" id="XP_795494.3">
    <property type="nucleotide sequence ID" value="XM_790401.5"/>
</dbReference>
<keyword evidence="10 11" id="KW-0206">Cytoskeleton</keyword>
<comment type="subunit">
    <text evidence="11">Homodimer. The cytoplasmic dynein 1 complex consists of two catalytic heavy chains (HCs) and a number of non-catalytic subunits presented by intermediate chains (ICs).</text>
</comment>
<keyword evidence="7 11" id="KW-0067">ATP-binding</keyword>
<dbReference type="GO" id="GO:0000226">
    <property type="term" value="P:microtubule cytoskeleton organization"/>
    <property type="evidence" value="ECO:0000318"/>
    <property type="project" value="GO_Central"/>
</dbReference>
<evidence type="ECO:0000256" key="4">
    <source>
        <dbReference type="ARBA" id="ARBA00022490"/>
    </source>
</evidence>
<comment type="subcellular location">
    <subcellularLocation>
        <location evidence="1 11">Cytoplasm</location>
        <location evidence="1 11">Cytoskeleton</location>
    </subcellularLocation>
</comment>
<dbReference type="AlphaFoldDB" id="A0A7M7RH67"/>
<dbReference type="InterPro" id="IPR008467">
    <property type="entry name" value="Dynein1_light_intermed_chain"/>
</dbReference>
<keyword evidence="4 11" id="KW-0963">Cytoplasm</keyword>
<keyword evidence="5 11" id="KW-0493">Microtubule</keyword>
<dbReference type="GO" id="GO:0005524">
    <property type="term" value="F:ATP binding"/>
    <property type="evidence" value="ECO:0007669"/>
    <property type="project" value="UniProtKB-KW"/>
</dbReference>
<feature type="compositionally biased region" description="Low complexity" evidence="12">
    <location>
        <begin position="36"/>
        <end position="47"/>
    </location>
</feature>
<dbReference type="GO" id="GO:0007018">
    <property type="term" value="P:microtubule-based movement"/>
    <property type="evidence" value="ECO:0000318"/>
    <property type="project" value="GO_Central"/>
</dbReference>
<feature type="compositionally biased region" description="Polar residues" evidence="12">
    <location>
        <begin position="184"/>
        <end position="201"/>
    </location>
</feature>
<evidence type="ECO:0000256" key="5">
    <source>
        <dbReference type="ARBA" id="ARBA00022701"/>
    </source>
</evidence>
<feature type="compositionally biased region" description="Basic and acidic residues" evidence="12">
    <location>
        <begin position="390"/>
        <end position="402"/>
    </location>
</feature>
<keyword evidence="8 11" id="KW-0243">Dynein</keyword>
<proteinExistence type="inferred from homology"/>
<feature type="region of interest" description="Disordered" evidence="12">
    <location>
        <begin position="444"/>
        <end position="493"/>
    </location>
</feature>
<evidence type="ECO:0000256" key="9">
    <source>
        <dbReference type="ARBA" id="ARBA00023175"/>
    </source>
</evidence>
<keyword evidence="6 11" id="KW-0547">Nucleotide-binding</keyword>
<feature type="region of interest" description="Disordered" evidence="12">
    <location>
        <begin position="184"/>
        <end position="208"/>
    </location>
</feature>
<dbReference type="GO" id="GO:0005868">
    <property type="term" value="C:cytoplasmic dynein complex"/>
    <property type="evidence" value="ECO:0000318"/>
    <property type="project" value="GO_Central"/>
</dbReference>
<evidence type="ECO:0000256" key="7">
    <source>
        <dbReference type="ARBA" id="ARBA00022840"/>
    </source>
</evidence>